<dbReference type="GO" id="GO:0008270">
    <property type="term" value="F:zinc ion binding"/>
    <property type="evidence" value="ECO:0007669"/>
    <property type="project" value="UniProtKB-KW"/>
</dbReference>
<dbReference type="AlphaFoldDB" id="A0A2P5VP95"/>
<dbReference type="GO" id="GO:0003677">
    <property type="term" value="F:DNA binding"/>
    <property type="evidence" value="ECO:0007669"/>
    <property type="project" value="InterPro"/>
</dbReference>
<evidence type="ECO:0000313" key="8">
    <source>
        <dbReference type="Proteomes" id="UP000239757"/>
    </source>
</evidence>
<accession>A0A2P5VP95</accession>
<dbReference type="Pfam" id="PF03110">
    <property type="entry name" value="SBP"/>
    <property type="match status" value="1"/>
</dbReference>
<dbReference type="InterPro" id="IPR036893">
    <property type="entry name" value="SBP_sf"/>
</dbReference>
<organism evidence="7 8">
    <name type="scientific">Gossypium barbadense</name>
    <name type="common">Sea Island cotton</name>
    <name type="synonym">Hibiscus barbadensis</name>
    <dbReference type="NCBI Taxonomy" id="3634"/>
    <lineage>
        <taxon>Eukaryota</taxon>
        <taxon>Viridiplantae</taxon>
        <taxon>Streptophyta</taxon>
        <taxon>Embryophyta</taxon>
        <taxon>Tracheophyta</taxon>
        <taxon>Spermatophyta</taxon>
        <taxon>Magnoliopsida</taxon>
        <taxon>eudicotyledons</taxon>
        <taxon>Gunneridae</taxon>
        <taxon>Pentapetalae</taxon>
        <taxon>rosids</taxon>
        <taxon>malvids</taxon>
        <taxon>Malvales</taxon>
        <taxon>Malvaceae</taxon>
        <taxon>Malvoideae</taxon>
        <taxon>Gossypium</taxon>
    </lineage>
</organism>
<evidence type="ECO:0000256" key="2">
    <source>
        <dbReference type="ARBA" id="ARBA00022771"/>
    </source>
</evidence>
<dbReference type="PANTHER" id="PTHR31251:SF208">
    <property type="entry name" value="SQUAMOSA PROMOTER-BINDING-LIKE PROTEIN 18"/>
    <property type="match status" value="1"/>
</dbReference>
<evidence type="ECO:0000256" key="1">
    <source>
        <dbReference type="ARBA" id="ARBA00022723"/>
    </source>
</evidence>
<dbReference type="Proteomes" id="UP000239757">
    <property type="component" value="Unassembled WGS sequence"/>
</dbReference>
<dbReference type="PROSITE" id="PS51141">
    <property type="entry name" value="ZF_SBP"/>
    <property type="match status" value="1"/>
</dbReference>
<dbReference type="InterPro" id="IPR044817">
    <property type="entry name" value="SBP-like"/>
</dbReference>
<dbReference type="SUPFAM" id="SSF103612">
    <property type="entry name" value="SBT domain"/>
    <property type="match status" value="1"/>
</dbReference>
<evidence type="ECO:0000256" key="5">
    <source>
        <dbReference type="SAM" id="MobiDB-lite"/>
    </source>
</evidence>
<feature type="domain" description="SBP-type" evidence="6">
    <location>
        <begin position="100"/>
        <end position="183"/>
    </location>
</feature>
<evidence type="ECO:0000256" key="3">
    <source>
        <dbReference type="ARBA" id="ARBA00022833"/>
    </source>
</evidence>
<proteinExistence type="predicted"/>
<dbReference type="OrthoDB" id="514967at2759"/>
<dbReference type="EMBL" id="KZ671744">
    <property type="protein sequence ID" value="PPR80646.1"/>
    <property type="molecule type" value="Genomic_DNA"/>
</dbReference>
<dbReference type="InterPro" id="IPR004333">
    <property type="entry name" value="SBP_dom"/>
</dbReference>
<protein>
    <recommendedName>
        <fullName evidence="6">SBP-type domain-containing protein</fullName>
    </recommendedName>
</protein>
<evidence type="ECO:0000256" key="4">
    <source>
        <dbReference type="PROSITE-ProRule" id="PRU00470"/>
    </source>
</evidence>
<dbReference type="GO" id="GO:0005634">
    <property type="term" value="C:nucleus"/>
    <property type="evidence" value="ECO:0007669"/>
    <property type="project" value="InterPro"/>
</dbReference>
<keyword evidence="1" id="KW-0479">Metal-binding</keyword>
<feature type="region of interest" description="Disordered" evidence="5">
    <location>
        <begin position="70"/>
        <end position="98"/>
    </location>
</feature>
<sequence length="357" mass="40142">MNNPFAVNTFERDKQLDWNLSKSKGCMDWNLRGATTCNLPKIVEEPSFDTINGSSNGDFSVDLKLGPLNKWKQPPLSMESSSSSSSKRAGESNNNGSHQQVRCLVDGCNSELSKCKDYHRRNKVCQLHSKAAQVFINGKKQRFYLAFNRVLINEQFHSLEEFDERKRSCRKRLEGHNRRRRKPQSVYPLSLMRPGTYFSDHQGTKSFPFASLNVPTWPGVNTQEPIVKNDTLQNRTQPTCQSFITAPEGNGGSSSHNVPGDRLVPWIRDADYALSLLSCMRTQPTPGIGSSNLVQSHSFAFVHPSRLSLADPVVEPMASLAVANGRDDRVHCPEMVRMDCGECSKSQDPHTLPFCWH</sequence>
<evidence type="ECO:0000313" key="7">
    <source>
        <dbReference type="EMBL" id="PPR80646.1"/>
    </source>
</evidence>
<dbReference type="PANTHER" id="PTHR31251">
    <property type="entry name" value="SQUAMOSA PROMOTER-BINDING-LIKE PROTEIN 4"/>
    <property type="match status" value="1"/>
</dbReference>
<dbReference type="Gene3D" id="4.10.1100.10">
    <property type="entry name" value="Transcription factor, SBP-box domain"/>
    <property type="match status" value="1"/>
</dbReference>
<reference evidence="7 8" key="1">
    <citation type="submission" date="2015-01" db="EMBL/GenBank/DDBJ databases">
        <title>Genome of allotetraploid Gossypium barbadense reveals genomic plasticity and fiber elongation in cotton evolution.</title>
        <authorList>
            <person name="Chen X."/>
            <person name="Liu X."/>
            <person name="Zhao B."/>
            <person name="Zheng H."/>
            <person name="Hu Y."/>
            <person name="Lu G."/>
            <person name="Yang C."/>
            <person name="Chen J."/>
            <person name="Shan C."/>
            <person name="Zhang L."/>
            <person name="Zhou Y."/>
            <person name="Wang L."/>
            <person name="Guo W."/>
            <person name="Bai Y."/>
            <person name="Ruan J."/>
            <person name="Shangguan X."/>
            <person name="Mao Y."/>
            <person name="Jiang J."/>
            <person name="Zhu Y."/>
            <person name="Lei J."/>
            <person name="Kang H."/>
            <person name="Chen S."/>
            <person name="He X."/>
            <person name="Wang R."/>
            <person name="Wang Y."/>
            <person name="Chen J."/>
            <person name="Wang L."/>
            <person name="Yu S."/>
            <person name="Wang B."/>
            <person name="Wei J."/>
            <person name="Song S."/>
            <person name="Lu X."/>
            <person name="Gao Z."/>
            <person name="Gu W."/>
            <person name="Deng X."/>
            <person name="Ma D."/>
            <person name="Wang S."/>
            <person name="Liang W."/>
            <person name="Fang L."/>
            <person name="Cai C."/>
            <person name="Zhu X."/>
            <person name="Zhou B."/>
            <person name="Zhang Y."/>
            <person name="Chen Z."/>
            <person name="Xu S."/>
            <person name="Zhu R."/>
            <person name="Wang S."/>
            <person name="Zhang T."/>
            <person name="Zhao G."/>
        </authorList>
    </citation>
    <scope>NUCLEOTIDE SEQUENCE [LARGE SCALE GENOMIC DNA]</scope>
    <source>
        <strain evidence="8">cv. Xinhai21</strain>
        <tissue evidence="7">Leaf</tissue>
    </source>
</reference>
<name>A0A2P5VP95_GOSBA</name>
<gene>
    <name evidence="7" type="ORF">GOBAR_AA40067</name>
</gene>
<keyword evidence="2 4" id="KW-0863">Zinc-finger</keyword>
<evidence type="ECO:0000259" key="6">
    <source>
        <dbReference type="PROSITE" id="PS51141"/>
    </source>
</evidence>
<keyword evidence="3" id="KW-0862">Zinc</keyword>